<feature type="transmembrane region" description="Helical" evidence="1">
    <location>
        <begin position="212"/>
        <end position="233"/>
    </location>
</feature>
<dbReference type="RefSeq" id="WP_252740969.1">
    <property type="nucleotide sequence ID" value="NZ_JAMXIB010000004.1"/>
</dbReference>
<dbReference type="Pfam" id="PF01757">
    <property type="entry name" value="Acyl_transf_3"/>
    <property type="match status" value="1"/>
</dbReference>
<reference evidence="3 4" key="1">
    <citation type="submission" date="2022-06" db="EMBL/GenBank/DDBJ databases">
        <authorList>
            <person name="Xuan X."/>
        </authorList>
    </citation>
    <scope>NUCLEOTIDE SEQUENCE [LARGE SCALE GENOMIC DNA]</scope>
    <source>
        <strain evidence="3 4">2V75</strain>
    </source>
</reference>
<keyword evidence="3" id="KW-0012">Acyltransferase</keyword>
<sequence length="375" mass="43685">MKKVRRYDLDWLRVGVFALLICYHVGMFFVPWGWHLKNNIIYPELRWPMLFLNQWRLPILFVISGMGTYYAYSFRSAGNYSLERLKRLGIPLVFGMLFIVPPQVYLERVAAGDFQGSYWDFFPSQSFLGVYPEGNLSWHHLWFLPYLLVFSLAMAWPFRRIKDTPGKLVSWVGNRLRTPCGWLVFLIPLYLCEAFLEPFFPVTHALVGDWYALMNFGTLLVLGFLLTASGQRFWDHAIRYRRRNLLLGVLSFSGLLALWQLEDSIFIHFTGAGIKVLNFWTWIFVLFGYAATYLNRPGKLLSYFNRAVYPFYILHQTLTLIIAYYIMDLPWGFPVKATILGLGTFGGCLILYQGLILPLKWLHPFFGLKATAPPD</sequence>
<evidence type="ECO:0000313" key="3">
    <source>
        <dbReference type="EMBL" id="MCO5724594.1"/>
    </source>
</evidence>
<feature type="domain" description="Acyltransferase 3" evidence="2">
    <location>
        <begin position="7"/>
        <end position="352"/>
    </location>
</feature>
<evidence type="ECO:0000259" key="2">
    <source>
        <dbReference type="Pfam" id="PF01757"/>
    </source>
</evidence>
<keyword evidence="1" id="KW-1133">Transmembrane helix</keyword>
<evidence type="ECO:0000313" key="4">
    <source>
        <dbReference type="Proteomes" id="UP001206312"/>
    </source>
</evidence>
<feature type="transmembrane region" description="Helical" evidence="1">
    <location>
        <begin position="339"/>
        <end position="359"/>
    </location>
</feature>
<dbReference type="EMBL" id="JAMXIB010000004">
    <property type="protein sequence ID" value="MCO5724594.1"/>
    <property type="molecule type" value="Genomic_DNA"/>
</dbReference>
<protein>
    <submittedName>
        <fullName evidence="3">Acyltransferase family protein</fullName>
    </submittedName>
</protein>
<feature type="transmembrane region" description="Helical" evidence="1">
    <location>
        <begin position="141"/>
        <end position="159"/>
    </location>
</feature>
<feature type="transmembrane region" description="Helical" evidence="1">
    <location>
        <begin position="180"/>
        <end position="200"/>
    </location>
</feature>
<organism evidence="3 4">
    <name type="scientific">Robiginitalea marina</name>
    <dbReference type="NCBI Taxonomy" id="2954105"/>
    <lineage>
        <taxon>Bacteria</taxon>
        <taxon>Pseudomonadati</taxon>
        <taxon>Bacteroidota</taxon>
        <taxon>Flavobacteriia</taxon>
        <taxon>Flavobacteriales</taxon>
        <taxon>Flavobacteriaceae</taxon>
        <taxon>Robiginitalea</taxon>
    </lineage>
</organism>
<feature type="transmembrane region" description="Helical" evidence="1">
    <location>
        <begin position="54"/>
        <end position="72"/>
    </location>
</feature>
<dbReference type="Proteomes" id="UP001206312">
    <property type="component" value="Unassembled WGS sequence"/>
</dbReference>
<proteinExistence type="predicted"/>
<name>A0ABT1AX13_9FLAO</name>
<comment type="caution">
    <text evidence="3">The sequence shown here is derived from an EMBL/GenBank/DDBJ whole genome shotgun (WGS) entry which is preliminary data.</text>
</comment>
<feature type="transmembrane region" description="Helical" evidence="1">
    <location>
        <begin position="245"/>
        <end position="261"/>
    </location>
</feature>
<dbReference type="GO" id="GO:0016746">
    <property type="term" value="F:acyltransferase activity"/>
    <property type="evidence" value="ECO:0007669"/>
    <property type="project" value="UniProtKB-KW"/>
</dbReference>
<keyword evidence="1" id="KW-0812">Transmembrane</keyword>
<feature type="transmembrane region" description="Helical" evidence="1">
    <location>
        <begin position="307"/>
        <end position="327"/>
    </location>
</feature>
<dbReference type="PANTHER" id="PTHR36927:SF3">
    <property type="entry name" value="GLUCANS BIOSYNTHESIS PROTEIN C"/>
    <property type="match status" value="1"/>
</dbReference>
<dbReference type="PANTHER" id="PTHR36927">
    <property type="entry name" value="BLR4337 PROTEIN"/>
    <property type="match status" value="1"/>
</dbReference>
<accession>A0ABT1AX13</accession>
<feature type="transmembrane region" description="Helical" evidence="1">
    <location>
        <begin position="12"/>
        <end position="34"/>
    </location>
</feature>
<keyword evidence="4" id="KW-1185">Reference proteome</keyword>
<dbReference type="InterPro" id="IPR002656">
    <property type="entry name" value="Acyl_transf_3_dom"/>
</dbReference>
<feature type="transmembrane region" description="Helical" evidence="1">
    <location>
        <begin position="273"/>
        <end position="295"/>
    </location>
</feature>
<feature type="transmembrane region" description="Helical" evidence="1">
    <location>
        <begin position="88"/>
        <end position="106"/>
    </location>
</feature>
<evidence type="ECO:0000256" key="1">
    <source>
        <dbReference type="SAM" id="Phobius"/>
    </source>
</evidence>
<dbReference type="InterPro" id="IPR050623">
    <property type="entry name" value="Glucan_succinyl_AcylTrfase"/>
</dbReference>
<keyword evidence="3" id="KW-0808">Transferase</keyword>
<keyword evidence="1" id="KW-0472">Membrane</keyword>
<gene>
    <name evidence="3" type="ORF">NG653_06980</name>
</gene>